<dbReference type="InterPro" id="IPR005119">
    <property type="entry name" value="LysR_subst-bd"/>
</dbReference>
<organism evidence="6 7">
    <name type="scientific">Marinomonas phaeophyticola</name>
    <dbReference type="NCBI Taxonomy" id="3004091"/>
    <lineage>
        <taxon>Bacteria</taxon>
        <taxon>Pseudomonadati</taxon>
        <taxon>Pseudomonadota</taxon>
        <taxon>Gammaproteobacteria</taxon>
        <taxon>Oceanospirillales</taxon>
        <taxon>Oceanospirillaceae</taxon>
        <taxon>Marinomonas</taxon>
    </lineage>
</organism>
<keyword evidence="2" id="KW-0805">Transcription regulation</keyword>
<dbReference type="SUPFAM" id="SSF46785">
    <property type="entry name" value="Winged helix' DNA-binding domain"/>
    <property type="match status" value="1"/>
</dbReference>
<evidence type="ECO:0000313" key="7">
    <source>
        <dbReference type="Proteomes" id="UP001149719"/>
    </source>
</evidence>
<dbReference type="PROSITE" id="PS50931">
    <property type="entry name" value="HTH_LYSR"/>
    <property type="match status" value="1"/>
</dbReference>
<comment type="similarity">
    <text evidence="1">Belongs to the LysR transcriptional regulatory family.</text>
</comment>
<dbReference type="InterPro" id="IPR036390">
    <property type="entry name" value="WH_DNA-bd_sf"/>
</dbReference>
<dbReference type="InterPro" id="IPR036388">
    <property type="entry name" value="WH-like_DNA-bd_sf"/>
</dbReference>
<evidence type="ECO:0000313" key="6">
    <source>
        <dbReference type="EMBL" id="MCZ2720960.1"/>
    </source>
</evidence>
<feature type="domain" description="HTH lysR-type" evidence="5">
    <location>
        <begin position="3"/>
        <end position="60"/>
    </location>
</feature>
<evidence type="ECO:0000259" key="5">
    <source>
        <dbReference type="PROSITE" id="PS50931"/>
    </source>
</evidence>
<evidence type="ECO:0000256" key="4">
    <source>
        <dbReference type="ARBA" id="ARBA00023163"/>
    </source>
</evidence>
<dbReference type="EMBL" id="JAPUBN010000011">
    <property type="protein sequence ID" value="MCZ2720960.1"/>
    <property type="molecule type" value="Genomic_DNA"/>
</dbReference>
<keyword evidence="4" id="KW-0804">Transcription</keyword>
<keyword evidence="7" id="KW-1185">Reference proteome</keyword>
<dbReference type="PRINTS" id="PR00039">
    <property type="entry name" value="HTHLYSR"/>
</dbReference>
<dbReference type="Pfam" id="PF00126">
    <property type="entry name" value="HTH_1"/>
    <property type="match status" value="1"/>
</dbReference>
<dbReference type="RefSeq" id="WP_269123260.1">
    <property type="nucleotide sequence ID" value="NZ_JAPUBN010000011.1"/>
</dbReference>
<keyword evidence="3" id="KW-0238">DNA-binding</keyword>
<gene>
    <name evidence="6" type="ORF">O1D97_04685</name>
</gene>
<dbReference type="Gene3D" id="1.10.10.10">
    <property type="entry name" value="Winged helix-like DNA-binding domain superfamily/Winged helix DNA-binding domain"/>
    <property type="match status" value="1"/>
</dbReference>
<reference evidence="6" key="1">
    <citation type="submission" date="2022-12" db="EMBL/GenBank/DDBJ databases">
        <title>Marinomonas 15G1-11 sp. nov, isolated from marine algae.</title>
        <authorList>
            <person name="Butt M."/>
            <person name="Choi D.G."/>
            <person name="Kim J.M."/>
            <person name="Lee J.K."/>
            <person name="Baek J.H."/>
            <person name="Jeon C.O."/>
        </authorList>
    </citation>
    <scope>NUCLEOTIDE SEQUENCE</scope>
    <source>
        <strain evidence="6">15G1-11</strain>
    </source>
</reference>
<evidence type="ECO:0000256" key="1">
    <source>
        <dbReference type="ARBA" id="ARBA00009437"/>
    </source>
</evidence>
<evidence type="ECO:0000256" key="3">
    <source>
        <dbReference type="ARBA" id="ARBA00023125"/>
    </source>
</evidence>
<protein>
    <submittedName>
        <fullName evidence="6">LysR family transcriptional regulator</fullName>
    </submittedName>
</protein>
<proteinExistence type="inferred from homology"/>
<dbReference type="Proteomes" id="UP001149719">
    <property type="component" value="Unassembled WGS sequence"/>
</dbReference>
<dbReference type="InterPro" id="IPR000847">
    <property type="entry name" value="LysR_HTH_N"/>
</dbReference>
<dbReference type="Pfam" id="PF03466">
    <property type="entry name" value="LysR_substrate"/>
    <property type="match status" value="1"/>
</dbReference>
<dbReference type="Gene3D" id="3.40.190.290">
    <property type="match status" value="1"/>
</dbReference>
<dbReference type="PANTHER" id="PTHR30537:SF3">
    <property type="entry name" value="TRANSCRIPTIONAL REGULATORY PROTEIN"/>
    <property type="match status" value="1"/>
</dbReference>
<dbReference type="SUPFAM" id="SSF53850">
    <property type="entry name" value="Periplasmic binding protein-like II"/>
    <property type="match status" value="1"/>
</dbReference>
<name>A0ABT4JRT8_9GAMM</name>
<dbReference type="PANTHER" id="PTHR30537">
    <property type="entry name" value="HTH-TYPE TRANSCRIPTIONAL REGULATOR"/>
    <property type="match status" value="1"/>
</dbReference>
<dbReference type="CDD" id="cd05466">
    <property type="entry name" value="PBP2_LTTR_substrate"/>
    <property type="match status" value="1"/>
</dbReference>
<sequence>MKLDWNYARAFLTAAEEGSFSKASIKLELTQPTLSRQIAALEKSLNLTLFERLTTGLILTPAGESLLKYVRAMNVSAQQFSLAVAGISEELEGTVSISVCEIDALFRMPKIIELLRSQAPNISLDVIVSNQVSSLKLREADIAVRSFRPDDPDLIARKLFDEPIWLYGTQSVVDSYGEPNHPNELTGLTILGFERSNKLIDRLTPQGWILNESNFPIVTAFQGLQWQLAKRGLGLGVFPEKIGDSDPSLVKAFEAFGPILSIPLWLVTHRELHTNLRIRKVFDLLASGFLAP</sequence>
<dbReference type="InterPro" id="IPR058163">
    <property type="entry name" value="LysR-type_TF_proteobact-type"/>
</dbReference>
<accession>A0ABT4JRT8</accession>
<evidence type="ECO:0000256" key="2">
    <source>
        <dbReference type="ARBA" id="ARBA00023015"/>
    </source>
</evidence>
<comment type="caution">
    <text evidence="6">The sequence shown here is derived from an EMBL/GenBank/DDBJ whole genome shotgun (WGS) entry which is preliminary data.</text>
</comment>